<dbReference type="RefSeq" id="WP_146957253.1">
    <property type="nucleotide sequence ID" value="NZ_CP042467.1"/>
</dbReference>
<dbReference type="InterPro" id="IPR013433">
    <property type="entry name" value="PHA_gran_rgn"/>
</dbReference>
<dbReference type="Pfam" id="PF09650">
    <property type="entry name" value="PHA_gran_rgn"/>
    <property type="match status" value="1"/>
</dbReference>
<evidence type="ECO:0000313" key="1">
    <source>
        <dbReference type="EMBL" id="QED26103.1"/>
    </source>
</evidence>
<keyword evidence="2" id="KW-1185">Reference proteome</keyword>
<sequence>MPDISVHRSHELGLADAKSKVDDIIADIQKDFGDLVNNVAWNSDGTVADVTGKAFKGKFSLGEDKVGIDVDLAFFAKPLKKKIQSQIEERMTRYFG</sequence>
<dbReference type="AlphaFoldDB" id="A0A5B8XPX5"/>
<reference evidence="1 2" key="1">
    <citation type="submission" date="2019-08" db="EMBL/GenBank/DDBJ databases">
        <authorList>
            <person name="Liang Q."/>
        </authorList>
    </citation>
    <scope>NUCLEOTIDE SEQUENCE [LARGE SCALE GENOMIC DNA]</scope>
    <source>
        <strain evidence="1 2">V1718</strain>
    </source>
</reference>
<gene>
    <name evidence="1" type="ORF">FRD01_02270</name>
</gene>
<dbReference type="Proteomes" id="UP000321595">
    <property type="component" value="Chromosome"/>
</dbReference>
<proteinExistence type="predicted"/>
<organism evidence="1 2">
    <name type="scientific">Microvenator marinus</name>
    <dbReference type="NCBI Taxonomy" id="2600177"/>
    <lineage>
        <taxon>Bacteria</taxon>
        <taxon>Deltaproteobacteria</taxon>
        <taxon>Bradymonadales</taxon>
        <taxon>Microvenatoraceae</taxon>
        <taxon>Microvenator</taxon>
    </lineage>
</organism>
<name>A0A5B8XPX5_9DELT</name>
<evidence type="ECO:0008006" key="3">
    <source>
        <dbReference type="Google" id="ProtNLM"/>
    </source>
</evidence>
<dbReference type="EMBL" id="CP042467">
    <property type="protein sequence ID" value="QED26103.1"/>
    <property type="molecule type" value="Genomic_DNA"/>
</dbReference>
<protein>
    <recommendedName>
        <fullName evidence="3">Polyhydroxyalkanoic acid system protein</fullName>
    </recommendedName>
</protein>
<evidence type="ECO:0000313" key="2">
    <source>
        <dbReference type="Proteomes" id="UP000321595"/>
    </source>
</evidence>
<dbReference type="KEGG" id="bbae:FRD01_02270"/>
<dbReference type="OrthoDB" id="287584at2"/>
<accession>A0A5B8XPX5</accession>